<name>S7ZXJ1_PENO1</name>
<sequence>MTTTDFDWMFRGNLLQLWRISPVSTGVRGWVLLCRMEWKGRKMEEHSIRVSANIQQGQNHQF</sequence>
<reference evidence="1 2" key="1">
    <citation type="journal article" date="2013" name="PLoS ONE">
        <title>Genomic and secretomic analyses reveal unique features of the lignocellulolytic enzyme system of Penicillium decumbens.</title>
        <authorList>
            <person name="Liu G."/>
            <person name="Zhang L."/>
            <person name="Wei X."/>
            <person name="Zou G."/>
            <person name="Qin Y."/>
            <person name="Ma L."/>
            <person name="Li J."/>
            <person name="Zheng H."/>
            <person name="Wang S."/>
            <person name="Wang C."/>
            <person name="Xun L."/>
            <person name="Zhao G.-P."/>
            <person name="Zhou Z."/>
            <person name="Qu Y."/>
        </authorList>
    </citation>
    <scope>NUCLEOTIDE SEQUENCE [LARGE SCALE GENOMIC DNA]</scope>
    <source>
        <strain evidence="2">114-2 / CGMCC 5302</strain>
    </source>
</reference>
<accession>S7ZXJ1</accession>
<dbReference type="EMBL" id="KB644415">
    <property type="protein sequence ID" value="EPS33491.1"/>
    <property type="molecule type" value="Genomic_DNA"/>
</dbReference>
<protein>
    <submittedName>
        <fullName evidence="1">Uncharacterized protein</fullName>
    </submittedName>
</protein>
<dbReference type="Proteomes" id="UP000019376">
    <property type="component" value="Unassembled WGS sequence"/>
</dbReference>
<dbReference type="AlphaFoldDB" id="S7ZXJ1"/>
<organism evidence="1 2">
    <name type="scientific">Penicillium oxalicum (strain 114-2 / CGMCC 5302)</name>
    <name type="common">Penicillium decumbens</name>
    <dbReference type="NCBI Taxonomy" id="933388"/>
    <lineage>
        <taxon>Eukaryota</taxon>
        <taxon>Fungi</taxon>
        <taxon>Dikarya</taxon>
        <taxon>Ascomycota</taxon>
        <taxon>Pezizomycotina</taxon>
        <taxon>Eurotiomycetes</taxon>
        <taxon>Eurotiomycetidae</taxon>
        <taxon>Eurotiales</taxon>
        <taxon>Aspergillaceae</taxon>
        <taxon>Penicillium</taxon>
    </lineage>
</organism>
<keyword evidence="2" id="KW-1185">Reference proteome</keyword>
<evidence type="ECO:0000313" key="1">
    <source>
        <dbReference type="EMBL" id="EPS33491.1"/>
    </source>
</evidence>
<proteinExistence type="predicted"/>
<gene>
    <name evidence="1" type="ORF">PDE_08453</name>
</gene>
<evidence type="ECO:0000313" key="2">
    <source>
        <dbReference type="Proteomes" id="UP000019376"/>
    </source>
</evidence>
<dbReference type="HOGENOM" id="CLU_2904908_0_0_1"/>